<dbReference type="Pfam" id="PF00300">
    <property type="entry name" value="His_Phos_1"/>
    <property type="match status" value="1"/>
</dbReference>
<dbReference type="EMBL" id="KV441554">
    <property type="protein sequence ID" value="OAG04092.1"/>
    <property type="molecule type" value="Genomic_DNA"/>
</dbReference>
<gene>
    <name evidence="3" type="ORF">CC84DRAFT_1166211</name>
</gene>
<dbReference type="FunCoup" id="A0A177CB50">
    <property type="interactions" value="167"/>
</dbReference>
<dbReference type="GO" id="GO:0016791">
    <property type="term" value="F:phosphatase activity"/>
    <property type="evidence" value="ECO:0007669"/>
    <property type="project" value="TreeGrafter"/>
</dbReference>
<proteinExistence type="predicted"/>
<dbReference type="InterPro" id="IPR029033">
    <property type="entry name" value="His_PPase_superfam"/>
</dbReference>
<keyword evidence="2" id="KW-0413">Isomerase</keyword>
<reference evidence="3 4" key="1">
    <citation type="submission" date="2016-05" db="EMBL/GenBank/DDBJ databases">
        <title>Comparative analysis of secretome profiles of manganese(II)-oxidizing ascomycete fungi.</title>
        <authorList>
            <consortium name="DOE Joint Genome Institute"/>
            <person name="Zeiner C.A."/>
            <person name="Purvine S.O."/>
            <person name="Zink E.M."/>
            <person name="Wu S."/>
            <person name="Pasa-Tolic L."/>
            <person name="Chaput D.L."/>
            <person name="Haridas S."/>
            <person name="Grigoriev I.V."/>
            <person name="Santelli C.M."/>
            <person name="Hansel C.M."/>
        </authorList>
    </citation>
    <scope>NUCLEOTIDE SEQUENCE [LARGE SCALE GENOMIC DNA]</scope>
    <source>
        <strain evidence="3 4">AP3s5-JAC2a</strain>
    </source>
</reference>
<dbReference type="AlphaFoldDB" id="A0A177CB50"/>
<name>A0A177CB50_9PLEO</name>
<dbReference type="GeneID" id="28762381"/>
<dbReference type="CDD" id="cd07067">
    <property type="entry name" value="HP_PGM_like"/>
    <property type="match status" value="1"/>
</dbReference>
<dbReference type="SUPFAM" id="SSF53254">
    <property type="entry name" value="Phosphoglycerate mutase-like"/>
    <property type="match status" value="1"/>
</dbReference>
<dbReference type="PROSITE" id="PS00175">
    <property type="entry name" value="PG_MUTASE"/>
    <property type="match status" value="1"/>
</dbReference>
<accession>A0A177CB50</accession>
<organism evidence="3 4">
    <name type="scientific">Paraphaeosphaeria sporulosa</name>
    <dbReference type="NCBI Taxonomy" id="1460663"/>
    <lineage>
        <taxon>Eukaryota</taxon>
        <taxon>Fungi</taxon>
        <taxon>Dikarya</taxon>
        <taxon>Ascomycota</taxon>
        <taxon>Pezizomycotina</taxon>
        <taxon>Dothideomycetes</taxon>
        <taxon>Pleosporomycetidae</taxon>
        <taxon>Pleosporales</taxon>
        <taxon>Massarineae</taxon>
        <taxon>Didymosphaeriaceae</taxon>
        <taxon>Paraphaeosphaeria</taxon>
    </lineage>
</organism>
<keyword evidence="1" id="KW-0324">Glycolysis</keyword>
<dbReference type="OrthoDB" id="496981at2759"/>
<dbReference type="InterPro" id="IPR013078">
    <property type="entry name" value="His_Pase_superF_clade-1"/>
</dbReference>
<sequence>MSSQRWVFKAQHGFFTHDSDPESWAFRATTLPLLGIKSRQYATDMVFDPNGEKTQWQRLEHYVRTMNSANPAHQRWRIIYLIRHGQGVHNVKEREVGREEWERHWSKISGDESAVWEDAELTAEGEQQAEGIAAFFRTGQVSLPDVIFSSPLRRCLRTTEIAYGDVLGERRPVVKEKLRERLGVHTCDRRSARSYIASAHPVFEIEEGFTEEDELWKADIRESLDQHIVRATQLLEDLFERGGQVAIMSLTAHSGAIMALFGATGWKKVPVAAGAVYPLLVVAEKDSVETPS</sequence>
<dbReference type="InterPro" id="IPR050275">
    <property type="entry name" value="PGM_Phosphatase"/>
</dbReference>
<dbReference type="SMART" id="SM00855">
    <property type="entry name" value="PGAM"/>
    <property type="match status" value="1"/>
</dbReference>
<dbReference type="PANTHER" id="PTHR48100">
    <property type="entry name" value="BROAD-SPECIFICITY PHOSPHATASE YOR283W-RELATED"/>
    <property type="match status" value="1"/>
</dbReference>
<evidence type="ECO:0000313" key="3">
    <source>
        <dbReference type="EMBL" id="OAG04092.1"/>
    </source>
</evidence>
<protein>
    <submittedName>
        <fullName evidence="3">Phosphoglycerate mutase-like protein</fullName>
    </submittedName>
</protein>
<evidence type="ECO:0000256" key="1">
    <source>
        <dbReference type="ARBA" id="ARBA00023152"/>
    </source>
</evidence>
<dbReference type="Proteomes" id="UP000077069">
    <property type="component" value="Unassembled WGS sequence"/>
</dbReference>
<dbReference type="Gene3D" id="3.40.50.1240">
    <property type="entry name" value="Phosphoglycerate mutase-like"/>
    <property type="match status" value="1"/>
</dbReference>
<dbReference type="InterPro" id="IPR001345">
    <property type="entry name" value="PG/BPGM_mutase_AS"/>
</dbReference>
<evidence type="ECO:0000256" key="2">
    <source>
        <dbReference type="ARBA" id="ARBA00023235"/>
    </source>
</evidence>
<keyword evidence="4" id="KW-1185">Reference proteome</keyword>
<dbReference type="GO" id="GO:0005737">
    <property type="term" value="C:cytoplasm"/>
    <property type="evidence" value="ECO:0007669"/>
    <property type="project" value="TreeGrafter"/>
</dbReference>
<dbReference type="RefSeq" id="XP_018034457.1">
    <property type="nucleotide sequence ID" value="XM_018178895.1"/>
</dbReference>
<dbReference type="PANTHER" id="PTHR48100:SF1">
    <property type="entry name" value="HISTIDINE PHOSPHATASE FAMILY PROTEIN-RELATED"/>
    <property type="match status" value="1"/>
</dbReference>
<dbReference type="InParanoid" id="A0A177CB50"/>
<evidence type="ECO:0000313" key="4">
    <source>
        <dbReference type="Proteomes" id="UP000077069"/>
    </source>
</evidence>